<reference evidence="2 3" key="1">
    <citation type="submission" date="2017-10" db="EMBL/GenBank/DDBJ databases">
        <title>Sequencing the genomes of 1000 actinobacteria strains.</title>
        <authorList>
            <person name="Klenk H.-P."/>
        </authorList>
    </citation>
    <scope>NUCLEOTIDE SEQUENCE [LARGE SCALE GENOMIC DNA]</scope>
    <source>
        <strain evidence="2 3">DSM 46092</strain>
    </source>
</reference>
<dbReference type="EMBL" id="PDJK01000001">
    <property type="protein sequence ID" value="PFG57371.1"/>
    <property type="molecule type" value="Genomic_DNA"/>
</dbReference>
<evidence type="ECO:0000313" key="3">
    <source>
        <dbReference type="Proteomes" id="UP000243542"/>
    </source>
</evidence>
<gene>
    <name evidence="2" type="ORF">ATK36_0952</name>
</gene>
<dbReference type="AlphaFoldDB" id="A0A2A9G3A5"/>
<sequence>MGRHSLAEEPVPHPLDPPSRPAAGRSETTGSHRIVGNQGPRRRIAKWPIAVAGLAVLGTLGILGWNWADGELTNRAEAQAASCSGGRTDIRITVTPQVAAPVQAAATRWNQDLTVVHGSCVHVEVQSRPAPEVYNALTGAAGAAAIGGVPDGWISESPYWITKLAQAKPDAIGSPALSIGAGPAGGGYQFVALAGPATDETQQRATQSFRGFLKEPAQLAGLAAAMAKQP</sequence>
<evidence type="ECO:0000313" key="2">
    <source>
        <dbReference type="EMBL" id="PFG57371.1"/>
    </source>
</evidence>
<comment type="caution">
    <text evidence="2">The sequence shown here is derived from an EMBL/GenBank/DDBJ whole genome shotgun (WGS) entry which is preliminary data.</text>
</comment>
<accession>A0A2A9G3A5</accession>
<dbReference type="Proteomes" id="UP000243542">
    <property type="component" value="Unassembled WGS sequence"/>
</dbReference>
<feature type="compositionally biased region" description="Basic and acidic residues" evidence="1">
    <location>
        <begin position="1"/>
        <end position="11"/>
    </location>
</feature>
<name>A0A2A9G3A5_9PSEU</name>
<evidence type="ECO:0000256" key="1">
    <source>
        <dbReference type="SAM" id="MobiDB-lite"/>
    </source>
</evidence>
<protein>
    <submittedName>
        <fullName evidence="2">Extracellular solute-binding protein</fullName>
    </submittedName>
</protein>
<proteinExistence type="predicted"/>
<keyword evidence="3" id="KW-1185">Reference proteome</keyword>
<feature type="region of interest" description="Disordered" evidence="1">
    <location>
        <begin position="1"/>
        <end position="39"/>
    </location>
</feature>
<dbReference type="RefSeq" id="WP_211291783.1">
    <property type="nucleotide sequence ID" value="NZ_JBIAKZ010000006.1"/>
</dbReference>
<organism evidence="2 3">
    <name type="scientific">Amycolatopsis sulphurea</name>
    <dbReference type="NCBI Taxonomy" id="76022"/>
    <lineage>
        <taxon>Bacteria</taxon>
        <taxon>Bacillati</taxon>
        <taxon>Actinomycetota</taxon>
        <taxon>Actinomycetes</taxon>
        <taxon>Pseudonocardiales</taxon>
        <taxon>Pseudonocardiaceae</taxon>
        <taxon>Amycolatopsis</taxon>
    </lineage>
</organism>